<protein>
    <recommendedName>
        <fullName evidence="3">YncE family protein</fullName>
    </recommendedName>
</protein>
<dbReference type="InterPro" id="IPR011048">
    <property type="entry name" value="Haem_d1_sf"/>
</dbReference>
<accession>A0A4P6JML1</accession>
<dbReference type="EMBL" id="CP035758">
    <property type="protein sequence ID" value="QBD76485.1"/>
    <property type="molecule type" value="Genomic_DNA"/>
</dbReference>
<sequence length="344" mass="38410">MTHRRPFILTTNPHAAHVQFFDGESYDLLATVETLPQPHEICIPSDKSRAYISIAYRAGWYGFDLGKGHELIVLDLEQRQIAEVIDLSPDFGPHGLALDEQRGLLYITCESRGGCVLVMDEKSHAVLDAIPTEAPGPHWLVLLENGKKIYTANKETPHVSVIDTERRELVERIPLPNGSEQIAVHPASGLVYLCDYKEPLIHLIDPTRDTRVDQIRLSEMSDHLLVSPDGKRLFVSHVRGIARLRAQGVIADYKRRRAEGSATARDCTRLLRVVQHLQGFVTSIDLQTHQESDPVELSTIGGFLELTPDGKRLFVANLVMDTESMTVIDALEVEPGVANIYYVA</sequence>
<dbReference type="KEGG" id="kbs:EPA93_10880"/>
<dbReference type="PANTHER" id="PTHR47197:SF3">
    <property type="entry name" value="DIHYDRO-HEME D1 DEHYDROGENASE"/>
    <property type="match status" value="1"/>
</dbReference>
<reference evidence="1 2" key="1">
    <citation type="submission" date="2019-01" db="EMBL/GenBank/DDBJ databases">
        <title>Ktedonosporobacter rubrisoli SCAWS-G2.</title>
        <authorList>
            <person name="Huang Y."/>
            <person name="Yan B."/>
        </authorList>
    </citation>
    <scope>NUCLEOTIDE SEQUENCE [LARGE SCALE GENOMIC DNA]</scope>
    <source>
        <strain evidence="1 2">SCAWS-G2</strain>
    </source>
</reference>
<keyword evidence="2" id="KW-1185">Reference proteome</keyword>
<evidence type="ECO:0008006" key="3">
    <source>
        <dbReference type="Google" id="ProtNLM"/>
    </source>
</evidence>
<dbReference type="SUPFAM" id="SSF51004">
    <property type="entry name" value="C-terminal (heme d1) domain of cytochrome cd1-nitrite reductase"/>
    <property type="match status" value="1"/>
</dbReference>
<name>A0A4P6JML1_KTERU</name>
<dbReference type="InterPro" id="IPR051200">
    <property type="entry name" value="Host-pathogen_enzymatic-act"/>
</dbReference>
<evidence type="ECO:0000313" key="1">
    <source>
        <dbReference type="EMBL" id="QBD76485.1"/>
    </source>
</evidence>
<evidence type="ECO:0000313" key="2">
    <source>
        <dbReference type="Proteomes" id="UP000290365"/>
    </source>
</evidence>
<proteinExistence type="predicted"/>
<dbReference type="OrthoDB" id="145213at2"/>
<dbReference type="AlphaFoldDB" id="A0A4P6JML1"/>
<organism evidence="1 2">
    <name type="scientific">Ktedonosporobacter rubrisoli</name>
    <dbReference type="NCBI Taxonomy" id="2509675"/>
    <lineage>
        <taxon>Bacteria</taxon>
        <taxon>Bacillati</taxon>
        <taxon>Chloroflexota</taxon>
        <taxon>Ktedonobacteria</taxon>
        <taxon>Ktedonobacterales</taxon>
        <taxon>Ktedonosporobacteraceae</taxon>
        <taxon>Ktedonosporobacter</taxon>
    </lineage>
</organism>
<dbReference type="Proteomes" id="UP000290365">
    <property type="component" value="Chromosome"/>
</dbReference>
<dbReference type="InterPro" id="IPR015943">
    <property type="entry name" value="WD40/YVTN_repeat-like_dom_sf"/>
</dbReference>
<dbReference type="PANTHER" id="PTHR47197">
    <property type="entry name" value="PROTEIN NIRF"/>
    <property type="match status" value="1"/>
</dbReference>
<dbReference type="Gene3D" id="2.130.10.10">
    <property type="entry name" value="YVTN repeat-like/Quinoprotein amine dehydrogenase"/>
    <property type="match status" value="1"/>
</dbReference>
<dbReference type="RefSeq" id="WP_129887314.1">
    <property type="nucleotide sequence ID" value="NZ_CP035758.1"/>
</dbReference>
<gene>
    <name evidence="1" type="ORF">EPA93_10880</name>
</gene>